<evidence type="ECO:0000313" key="1">
    <source>
        <dbReference type="EMBL" id="KAJ1175744.1"/>
    </source>
</evidence>
<dbReference type="Proteomes" id="UP001066276">
    <property type="component" value="Chromosome 3_2"/>
</dbReference>
<name>A0AAV7TGP9_PLEWA</name>
<evidence type="ECO:0000313" key="2">
    <source>
        <dbReference type="Proteomes" id="UP001066276"/>
    </source>
</evidence>
<protein>
    <submittedName>
        <fullName evidence="1">Uncharacterized protein</fullName>
    </submittedName>
</protein>
<keyword evidence="2" id="KW-1185">Reference proteome</keyword>
<sequence>MVDLERGAWQPDGEELQRKLALLCAELRQASLAEARQCWQATTQRVYELGDKTGKLLFWLATCDVSAWVVPLIRDRIGTIQEDLLAIVHNFASYYEDLYAPVPQPLAEQENPIPLPSIPTSLAADLDRPLTEEEVGMSSPLFNLGKPQAPMGILSNTTRDSACTWCLSW</sequence>
<dbReference type="AlphaFoldDB" id="A0AAV7TGP9"/>
<gene>
    <name evidence="1" type="ORF">NDU88_001031</name>
</gene>
<reference evidence="1" key="1">
    <citation type="journal article" date="2022" name="bioRxiv">
        <title>Sequencing and chromosome-scale assembly of the giantPleurodeles waltlgenome.</title>
        <authorList>
            <person name="Brown T."/>
            <person name="Elewa A."/>
            <person name="Iarovenko S."/>
            <person name="Subramanian E."/>
            <person name="Araus A.J."/>
            <person name="Petzold A."/>
            <person name="Susuki M."/>
            <person name="Suzuki K.-i.T."/>
            <person name="Hayashi T."/>
            <person name="Toyoda A."/>
            <person name="Oliveira C."/>
            <person name="Osipova E."/>
            <person name="Leigh N.D."/>
            <person name="Simon A."/>
            <person name="Yun M.H."/>
        </authorList>
    </citation>
    <scope>NUCLEOTIDE SEQUENCE</scope>
    <source>
        <strain evidence="1">20211129_DDA</strain>
        <tissue evidence="1">Liver</tissue>
    </source>
</reference>
<organism evidence="1 2">
    <name type="scientific">Pleurodeles waltl</name>
    <name type="common">Iberian ribbed newt</name>
    <dbReference type="NCBI Taxonomy" id="8319"/>
    <lineage>
        <taxon>Eukaryota</taxon>
        <taxon>Metazoa</taxon>
        <taxon>Chordata</taxon>
        <taxon>Craniata</taxon>
        <taxon>Vertebrata</taxon>
        <taxon>Euteleostomi</taxon>
        <taxon>Amphibia</taxon>
        <taxon>Batrachia</taxon>
        <taxon>Caudata</taxon>
        <taxon>Salamandroidea</taxon>
        <taxon>Salamandridae</taxon>
        <taxon>Pleurodelinae</taxon>
        <taxon>Pleurodeles</taxon>
    </lineage>
</organism>
<comment type="caution">
    <text evidence="1">The sequence shown here is derived from an EMBL/GenBank/DDBJ whole genome shotgun (WGS) entry which is preliminary data.</text>
</comment>
<accession>A0AAV7TGP9</accession>
<proteinExistence type="predicted"/>
<dbReference type="EMBL" id="JANPWB010000006">
    <property type="protein sequence ID" value="KAJ1175744.1"/>
    <property type="molecule type" value="Genomic_DNA"/>
</dbReference>